<protein>
    <recommendedName>
        <fullName evidence="1">HTH cro/C1-type domain-containing protein</fullName>
    </recommendedName>
</protein>
<evidence type="ECO:0000259" key="1">
    <source>
        <dbReference type="SMART" id="SM00530"/>
    </source>
</evidence>
<organism evidence="2 3">
    <name type="scientific">Enterococcus diestrammenae</name>
    <dbReference type="NCBI Taxonomy" id="1155073"/>
    <lineage>
        <taxon>Bacteria</taxon>
        <taxon>Bacillati</taxon>
        <taxon>Bacillota</taxon>
        <taxon>Bacilli</taxon>
        <taxon>Lactobacillales</taxon>
        <taxon>Enterococcaceae</taxon>
        <taxon>Enterococcus</taxon>
    </lineage>
</organism>
<name>A0ABV0F746_9ENTE</name>
<dbReference type="SMART" id="SM00530">
    <property type="entry name" value="HTH_XRE"/>
    <property type="match status" value="1"/>
</dbReference>
<gene>
    <name evidence="2" type="ORF">BAU18_002524</name>
</gene>
<dbReference type="RefSeq" id="WP_161869892.1">
    <property type="nucleotide sequence ID" value="NZ_MAEI02000001.1"/>
</dbReference>
<dbReference type="Proteomes" id="UP001429357">
    <property type="component" value="Unassembled WGS sequence"/>
</dbReference>
<evidence type="ECO:0000313" key="2">
    <source>
        <dbReference type="EMBL" id="MEO1782907.1"/>
    </source>
</evidence>
<sequence>MKESCQLQMDFQKIEKDAPEFQQGYQQELLRLELSELLQTLRQERGLCWKHFASLVGEKEAVIADIENGLWEPSLFTMQKLLLPLNLRLSIQAVPLCAPVLE</sequence>
<accession>A0ABV0F746</accession>
<dbReference type="InterPro" id="IPR001387">
    <property type="entry name" value="Cro/C1-type_HTH"/>
</dbReference>
<comment type="caution">
    <text evidence="2">The sequence shown here is derived from an EMBL/GenBank/DDBJ whole genome shotgun (WGS) entry which is preliminary data.</text>
</comment>
<dbReference type="CDD" id="cd00093">
    <property type="entry name" value="HTH_XRE"/>
    <property type="match status" value="1"/>
</dbReference>
<evidence type="ECO:0000313" key="3">
    <source>
        <dbReference type="Proteomes" id="UP001429357"/>
    </source>
</evidence>
<feature type="domain" description="HTH cro/C1-type" evidence="1">
    <location>
        <begin position="37"/>
        <end position="92"/>
    </location>
</feature>
<reference evidence="2" key="2">
    <citation type="submission" date="2024-02" db="EMBL/GenBank/DDBJ databases">
        <title>The Genome Sequence of Enterococcus diestrammenae JM9A.</title>
        <authorList>
            <person name="Earl A."/>
            <person name="Manson A."/>
            <person name="Gilmore M."/>
            <person name="Sanders J."/>
            <person name="Shea T."/>
            <person name="Howe W."/>
            <person name="Livny J."/>
            <person name="Cuomo C."/>
            <person name="Neafsey D."/>
            <person name="Birren B."/>
        </authorList>
    </citation>
    <scope>NUCLEOTIDE SEQUENCE</scope>
    <source>
        <strain evidence="2">JM9A</strain>
    </source>
</reference>
<dbReference type="Gene3D" id="1.10.260.40">
    <property type="entry name" value="lambda repressor-like DNA-binding domains"/>
    <property type="match status" value="1"/>
</dbReference>
<proteinExistence type="predicted"/>
<dbReference type="Pfam" id="PF01381">
    <property type="entry name" value="HTH_3"/>
    <property type="match status" value="1"/>
</dbReference>
<dbReference type="EMBL" id="MAEI02000001">
    <property type="protein sequence ID" value="MEO1782907.1"/>
    <property type="molecule type" value="Genomic_DNA"/>
</dbReference>
<dbReference type="InterPro" id="IPR010982">
    <property type="entry name" value="Lambda_DNA-bd_dom_sf"/>
</dbReference>
<keyword evidence="3" id="KW-1185">Reference proteome</keyword>
<reference evidence="2" key="1">
    <citation type="submission" date="2016-06" db="EMBL/GenBank/DDBJ databases">
        <authorList>
            <person name="Van Tyne D."/>
        </authorList>
    </citation>
    <scope>NUCLEOTIDE SEQUENCE</scope>
    <source>
        <strain evidence="2">JM9A</strain>
    </source>
</reference>
<dbReference type="SUPFAM" id="SSF47413">
    <property type="entry name" value="lambda repressor-like DNA-binding domains"/>
    <property type="match status" value="1"/>
</dbReference>